<organism evidence="1 2">
    <name type="scientific">Ephemerocybe angulata</name>
    <dbReference type="NCBI Taxonomy" id="980116"/>
    <lineage>
        <taxon>Eukaryota</taxon>
        <taxon>Fungi</taxon>
        <taxon>Dikarya</taxon>
        <taxon>Basidiomycota</taxon>
        <taxon>Agaricomycotina</taxon>
        <taxon>Agaricomycetes</taxon>
        <taxon>Agaricomycetidae</taxon>
        <taxon>Agaricales</taxon>
        <taxon>Agaricineae</taxon>
        <taxon>Psathyrellaceae</taxon>
        <taxon>Ephemerocybe</taxon>
    </lineage>
</organism>
<protein>
    <submittedName>
        <fullName evidence="1">Uncharacterized protein</fullName>
    </submittedName>
</protein>
<gene>
    <name evidence="1" type="ORF">D9611_013230</name>
</gene>
<evidence type="ECO:0000313" key="1">
    <source>
        <dbReference type="EMBL" id="KAF5329179.1"/>
    </source>
</evidence>
<dbReference type="Proteomes" id="UP000541558">
    <property type="component" value="Unassembled WGS sequence"/>
</dbReference>
<comment type="caution">
    <text evidence="1">The sequence shown here is derived from an EMBL/GenBank/DDBJ whole genome shotgun (WGS) entry which is preliminary data.</text>
</comment>
<name>A0A8H5BTC3_9AGAR</name>
<keyword evidence="2" id="KW-1185">Reference proteome</keyword>
<proteinExistence type="predicted"/>
<evidence type="ECO:0000313" key="2">
    <source>
        <dbReference type="Proteomes" id="UP000541558"/>
    </source>
</evidence>
<accession>A0A8H5BTC3</accession>
<reference evidence="1 2" key="1">
    <citation type="journal article" date="2020" name="ISME J.">
        <title>Uncovering the hidden diversity of litter-decomposition mechanisms in mushroom-forming fungi.</title>
        <authorList>
            <person name="Floudas D."/>
            <person name="Bentzer J."/>
            <person name="Ahren D."/>
            <person name="Johansson T."/>
            <person name="Persson P."/>
            <person name="Tunlid A."/>
        </authorList>
    </citation>
    <scope>NUCLEOTIDE SEQUENCE [LARGE SCALE GENOMIC DNA]</scope>
    <source>
        <strain evidence="1 2">CBS 175.51</strain>
    </source>
</reference>
<sequence length="267" mass="30174">MDQTDKSSASERALVDEATHEPVVTTHVSVRQRRPSCYGCKSEWCWIYCKFLVDILCNIYRVKSKHHRDSLTLCLQAQPHHLPCLFSVLDDYRYGRTCNPQSHIEAKHRTTKEQYYPRSSQWRPNGPQAILAILAKNWTSEALRQAPLVIYNPSIAPSSIVPRPQRSPRLGHVVVASRTSHHLALDLHPPGHVVASRLLTWPTLATLSSCPAPQHTPTLATFHVVIVVSCPSTYTDLGHRRRDVLIAPPGINLHRPRRPSVLLLNID</sequence>
<dbReference type="EMBL" id="JAACJK010000121">
    <property type="protein sequence ID" value="KAF5329179.1"/>
    <property type="molecule type" value="Genomic_DNA"/>
</dbReference>
<dbReference type="AlphaFoldDB" id="A0A8H5BTC3"/>